<proteinExistence type="predicted"/>
<organism evidence="1 2">
    <name type="scientific">Rodentibacter pneumotropicus</name>
    <dbReference type="NCBI Taxonomy" id="758"/>
    <lineage>
        <taxon>Bacteria</taxon>
        <taxon>Pseudomonadati</taxon>
        <taxon>Pseudomonadota</taxon>
        <taxon>Gammaproteobacteria</taxon>
        <taxon>Pasteurellales</taxon>
        <taxon>Pasteurellaceae</taxon>
        <taxon>Rodentibacter</taxon>
    </lineage>
</organism>
<reference evidence="1 2" key="1">
    <citation type="submission" date="2018-12" db="EMBL/GenBank/DDBJ databases">
        <authorList>
            <consortium name="Pathogen Informatics"/>
        </authorList>
    </citation>
    <scope>NUCLEOTIDE SEQUENCE [LARGE SCALE GENOMIC DNA]</scope>
    <source>
        <strain evidence="1 2">NCTC8284</strain>
    </source>
</reference>
<dbReference type="EC" id="3.1.13.-" evidence="1"/>
<sequence>MSDSQEIPHHNQLKNRFRGYFPVIIDVETAGFDAKKMPY</sequence>
<protein>
    <submittedName>
        <fullName evidence="1">Ribonuclease T</fullName>
        <ecNumber evidence="1">3.1.13.-</ecNumber>
    </submittedName>
</protein>
<accession>A0A448MLR9</accession>
<dbReference type="GO" id="GO:0016787">
    <property type="term" value="F:hydrolase activity"/>
    <property type="evidence" value="ECO:0007669"/>
    <property type="project" value="UniProtKB-KW"/>
</dbReference>
<keyword evidence="1" id="KW-0378">Hydrolase</keyword>
<dbReference type="EMBL" id="LR134405">
    <property type="protein sequence ID" value="VEH66127.1"/>
    <property type="molecule type" value="Genomic_DNA"/>
</dbReference>
<evidence type="ECO:0000313" key="2">
    <source>
        <dbReference type="Proteomes" id="UP000278733"/>
    </source>
</evidence>
<dbReference type="AlphaFoldDB" id="A0A448MLR9"/>
<gene>
    <name evidence="1" type="primary">rnt_2</name>
    <name evidence="1" type="ORF">NCTC8284_01287</name>
</gene>
<name>A0A448MLR9_9PAST</name>
<dbReference type="KEGG" id="rpne:NCTC8284_01287"/>
<dbReference type="Proteomes" id="UP000278733">
    <property type="component" value="Chromosome"/>
</dbReference>
<evidence type="ECO:0000313" key="1">
    <source>
        <dbReference type="EMBL" id="VEH66127.1"/>
    </source>
</evidence>